<dbReference type="HOGENOM" id="CLU_020992_1_0_1"/>
<dbReference type="CDD" id="cd12253">
    <property type="entry name" value="RRM_PIN4_like"/>
    <property type="match status" value="1"/>
</dbReference>
<feature type="compositionally biased region" description="Low complexity" evidence="3">
    <location>
        <begin position="464"/>
        <end position="482"/>
    </location>
</feature>
<evidence type="ECO:0000313" key="6">
    <source>
        <dbReference type="Proteomes" id="UP000005018"/>
    </source>
</evidence>
<feature type="compositionally biased region" description="Polar residues" evidence="3">
    <location>
        <begin position="446"/>
        <end position="463"/>
    </location>
</feature>
<dbReference type="SMART" id="SM00360">
    <property type="entry name" value="RRM"/>
    <property type="match status" value="1"/>
</dbReference>
<feature type="compositionally biased region" description="Basic and acidic residues" evidence="3">
    <location>
        <begin position="87"/>
        <end position="103"/>
    </location>
</feature>
<dbReference type="InterPro" id="IPR050502">
    <property type="entry name" value="Euk_RNA-bind_prot"/>
</dbReference>
<protein>
    <submittedName>
        <fullName evidence="5">Pin4 protein</fullName>
    </submittedName>
</protein>
<feature type="compositionally biased region" description="Basic and acidic residues" evidence="3">
    <location>
        <begin position="198"/>
        <end position="217"/>
    </location>
</feature>
<accession>H8WW69</accession>
<dbReference type="PANTHER" id="PTHR48025">
    <property type="entry name" value="OS02G0815200 PROTEIN"/>
    <property type="match status" value="1"/>
</dbReference>
<dbReference type="RefSeq" id="XP_003866133.1">
    <property type="nucleotide sequence ID" value="XM_003866085.1"/>
</dbReference>
<feature type="region of interest" description="Disordered" evidence="3">
    <location>
        <begin position="1"/>
        <end position="39"/>
    </location>
</feature>
<dbReference type="AlphaFoldDB" id="H8WW69"/>
<evidence type="ECO:0000256" key="2">
    <source>
        <dbReference type="PROSITE-ProRule" id="PRU00176"/>
    </source>
</evidence>
<feature type="region of interest" description="Disordered" evidence="3">
    <location>
        <begin position="437"/>
        <end position="491"/>
    </location>
</feature>
<dbReference type="KEGG" id="cot:CORT_0A03040"/>
<dbReference type="Pfam" id="PF00076">
    <property type="entry name" value="RRM_1"/>
    <property type="match status" value="1"/>
</dbReference>
<dbReference type="eggNOG" id="KOG0108">
    <property type="taxonomic scope" value="Eukaryota"/>
</dbReference>
<dbReference type="Gene3D" id="3.30.70.330">
    <property type="match status" value="1"/>
</dbReference>
<dbReference type="InterPro" id="IPR035979">
    <property type="entry name" value="RBD_domain_sf"/>
</dbReference>
<dbReference type="InterPro" id="IPR034186">
    <property type="entry name" value="PIN4-like_RRM"/>
</dbReference>
<evidence type="ECO:0000259" key="4">
    <source>
        <dbReference type="PROSITE" id="PS50102"/>
    </source>
</evidence>
<dbReference type="FunFam" id="3.30.70.330:FF:001151">
    <property type="entry name" value="RNA-binding protein PIN4"/>
    <property type="match status" value="1"/>
</dbReference>
<evidence type="ECO:0000313" key="5">
    <source>
        <dbReference type="EMBL" id="CCG20693.1"/>
    </source>
</evidence>
<dbReference type="InterPro" id="IPR000504">
    <property type="entry name" value="RRM_dom"/>
</dbReference>
<dbReference type="GeneID" id="14536778"/>
<sequence>MDFRNLSTHQMDNIVQRRPSLSSLSSASGYSSSSTPFNTKSYTPNALMNKDLQSSWLNQPSSTSIGPWVEQQQQQTLDALDKSLDKSINDEMKPNDNEPHENNDNTDDDELIPTAIVIKNIPFAIKKEQLLDVMTKLNLPLPYAFNYHFDNGVFRGLAFANFTSTDETSLVVNQLNGREIGGRKLRVEYKKMLPAQERERIEREKREKRGQLEEQHRSTSNASLASLLSQASTTAATKNLSVAGTSTSQERILLNLPFGCSSFSPPELNFNDPEILELYTQLVLYRDDASKTVFELAISPLNLNIAQRKIISYICNYLNLLELFDNGMIIIRRKPGHMSIAPGQTRQQPLHSASMMNLNQLANPPELLRSHSQSAIPMPRLRQQTSTPTQQQPQLVYQQRPYTQHGYYQQSQQPQQLAQNLSAGSSAAALLRTNNNRSYVDVRSTPPLTQPESNPISQQHQFFQPNTTSTNNTSSQPQTPSSGSIWGPRFI</sequence>
<feature type="region of interest" description="Disordered" evidence="3">
    <location>
        <begin position="198"/>
        <end position="223"/>
    </location>
</feature>
<feature type="region of interest" description="Disordered" evidence="3">
    <location>
        <begin position="87"/>
        <end position="109"/>
    </location>
</feature>
<dbReference type="GO" id="GO:0003729">
    <property type="term" value="F:mRNA binding"/>
    <property type="evidence" value="ECO:0007669"/>
    <property type="project" value="TreeGrafter"/>
</dbReference>
<dbReference type="EMBL" id="HE681719">
    <property type="protein sequence ID" value="CCG20693.1"/>
    <property type="molecule type" value="Genomic_DNA"/>
</dbReference>
<name>H8WW69_CANO9</name>
<dbReference type="OrthoDB" id="434258at2759"/>
<feature type="domain" description="RRM" evidence="4">
    <location>
        <begin position="114"/>
        <end position="192"/>
    </location>
</feature>
<evidence type="ECO:0000256" key="3">
    <source>
        <dbReference type="SAM" id="MobiDB-lite"/>
    </source>
</evidence>
<feature type="compositionally biased region" description="Low complexity" evidence="3">
    <location>
        <begin position="20"/>
        <end position="34"/>
    </location>
</feature>
<proteinExistence type="predicted"/>
<keyword evidence="1 2" id="KW-0694">RNA-binding</keyword>
<dbReference type="PROSITE" id="PS50102">
    <property type="entry name" value="RRM"/>
    <property type="match status" value="1"/>
</dbReference>
<feature type="compositionally biased region" description="Polar residues" evidence="3">
    <location>
        <begin position="1"/>
        <end position="13"/>
    </location>
</feature>
<dbReference type="SUPFAM" id="SSF54928">
    <property type="entry name" value="RNA-binding domain, RBD"/>
    <property type="match status" value="1"/>
</dbReference>
<keyword evidence="6" id="KW-1185">Reference proteome</keyword>
<gene>
    <name evidence="5" type="ORF">CORT_0A03040</name>
</gene>
<organism evidence="5 6">
    <name type="scientific">Candida orthopsilosis (strain 90-125)</name>
    <name type="common">Yeast</name>
    <dbReference type="NCBI Taxonomy" id="1136231"/>
    <lineage>
        <taxon>Eukaryota</taxon>
        <taxon>Fungi</taxon>
        <taxon>Dikarya</taxon>
        <taxon>Ascomycota</taxon>
        <taxon>Saccharomycotina</taxon>
        <taxon>Pichiomycetes</taxon>
        <taxon>Debaryomycetaceae</taxon>
        <taxon>Candida/Lodderomyces clade</taxon>
        <taxon>Candida</taxon>
    </lineage>
</organism>
<evidence type="ECO:0000256" key="1">
    <source>
        <dbReference type="ARBA" id="ARBA00022884"/>
    </source>
</evidence>
<reference evidence="5 6" key="1">
    <citation type="journal article" date="2012" name="PLoS ONE">
        <title>Sequence and analysis of the genome of the pathogenic yeast Candida orthopsilosis.</title>
        <authorList>
            <person name="Riccombeni A."/>
            <person name="Vidanes G."/>
            <person name="Proux-Wera E."/>
            <person name="Wolfe K.H."/>
            <person name="Butler G."/>
        </authorList>
    </citation>
    <scope>NUCLEOTIDE SEQUENCE [LARGE SCALE GENOMIC DNA]</scope>
    <source>
        <strain evidence="5 6">Co 90-125</strain>
    </source>
</reference>
<dbReference type="PANTHER" id="PTHR48025:SF1">
    <property type="entry name" value="RRM DOMAIN-CONTAINING PROTEIN"/>
    <property type="match status" value="1"/>
</dbReference>
<dbReference type="Proteomes" id="UP000005018">
    <property type="component" value="Chromosome 1"/>
</dbReference>
<dbReference type="InterPro" id="IPR012677">
    <property type="entry name" value="Nucleotide-bd_a/b_plait_sf"/>
</dbReference>